<feature type="domain" description="Fibronectin type-III" evidence="1">
    <location>
        <begin position="1"/>
        <end position="57"/>
    </location>
</feature>
<dbReference type="OrthoDB" id="190835at2759"/>
<dbReference type="EMBL" id="UYRU01062603">
    <property type="protein sequence ID" value="VDN15460.1"/>
    <property type="molecule type" value="Genomic_DNA"/>
</dbReference>
<organism evidence="2 3">
    <name type="scientific">Dibothriocephalus latus</name>
    <name type="common">Fish tapeworm</name>
    <name type="synonym">Diphyllobothrium latum</name>
    <dbReference type="NCBI Taxonomy" id="60516"/>
    <lineage>
        <taxon>Eukaryota</taxon>
        <taxon>Metazoa</taxon>
        <taxon>Spiralia</taxon>
        <taxon>Lophotrochozoa</taxon>
        <taxon>Platyhelminthes</taxon>
        <taxon>Cestoda</taxon>
        <taxon>Eucestoda</taxon>
        <taxon>Diphyllobothriidea</taxon>
        <taxon>Diphyllobothriidae</taxon>
        <taxon>Dibothriocephalus</taxon>
    </lineage>
</organism>
<dbReference type="InterPro" id="IPR013783">
    <property type="entry name" value="Ig-like_fold"/>
</dbReference>
<reference evidence="2 3" key="1">
    <citation type="submission" date="2018-11" db="EMBL/GenBank/DDBJ databases">
        <authorList>
            <consortium name="Pathogen Informatics"/>
        </authorList>
    </citation>
    <scope>NUCLEOTIDE SEQUENCE [LARGE SCALE GENOMIC DNA]</scope>
</reference>
<dbReference type="AlphaFoldDB" id="A0A3P7LQF8"/>
<dbReference type="Gene3D" id="2.60.40.10">
    <property type="entry name" value="Immunoglobulins"/>
    <property type="match status" value="1"/>
</dbReference>
<sequence>MKDSSRDWETLVTDLTSPSWTWSGVDPLLPYSIRVIGRNQFGAGQPSRATHVDAQVVIPDLSFVIPVVREPSGILEGREPAELRWQLPRAYTLKNTLTPFTYEVQVRPVGADWSVLASGLKVPHCQLNQLRPDQDVIYLPLGADLDLRCSLTSQSLQEPVRFVWSFNFQPIPDDPS</sequence>
<dbReference type="SUPFAM" id="SSF49265">
    <property type="entry name" value="Fibronectin type III"/>
    <property type="match status" value="1"/>
</dbReference>
<dbReference type="CDD" id="cd00063">
    <property type="entry name" value="FN3"/>
    <property type="match status" value="1"/>
</dbReference>
<accession>A0A3P7LQF8</accession>
<evidence type="ECO:0000313" key="3">
    <source>
        <dbReference type="Proteomes" id="UP000281553"/>
    </source>
</evidence>
<proteinExistence type="predicted"/>
<name>A0A3P7LQF8_DIBLA</name>
<evidence type="ECO:0000259" key="1">
    <source>
        <dbReference type="PROSITE" id="PS50853"/>
    </source>
</evidence>
<protein>
    <recommendedName>
        <fullName evidence="1">Fibronectin type-III domain-containing protein</fullName>
    </recommendedName>
</protein>
<dbReference type="InterPro" id="IPR036116">
    <property type="entry name" value="FN3_sf"/>
</dbReference>
<keyword evidence="3" id="KW-1185">Reference proteome</keyword>
<dbReference type="Proteomes" id="UP000281553">
    <property type="component" value="Unassembled WGS sequence"/>
</dbReference>
<dbReference type="InterPro" id="IPR003961">
    <property type="entry name" value="FN3_dom"/>
</dbReference>
<evidence type="ECO:0000313" key="2">
    <source>
        <dbReference type="EMBL" id="VDN15460.1"/>
    </source>
</evidence>
<dbReference type="PROSITE" id="PS50853">
    <property type="entry name" value="FN3"/>
    <property type="match status" value="1"/>
</dbReference>
<gene>
    <name evidence="2" type="ORF">DILT_LOCUS11291</name>
</gene>